<accession>A0A0N0XIY3</accession>
<keyword evidence="2" id="KW-1185">Reference proteome</keyword>
<name>A0A0N0XIY3_9NEIS</name>
<sequence length="50" mass="5772">MKFLNVVIFDFKVFPHLGKRITNSNVFEKFSHIAVANFEPIENASCKMDP</sequence>
<protein>
    <submittedName>
        <fullName evidence="1">Uncharacterized protein</fullName>
    </submittedName>
</protein>
<evidence type="ECO:0000313" key="1">
    <source>
        <dbReference type="EMBL" id="KPC53169.1"/>
    </source>
</evidence>
<gene>
    <name evidence="1" type="ORF">WG78_08765</name>
</gene>
<reference evidence="1 2" key="1">
    <citation type="submission" date="2015-07" db="EMBL/GenBank/DDBJ databases">
        <title>Draft genome sequence of the Amantichitinum ursilacus IGB-41, a new chitin-degrading bacterium.</title>
        <authorList>
            <person name="Kirstahler P."/>
            <person name="Guenther M."/>
            <person name="Grumaz C."/>
            <person name="Rupp S."/>
            <person name="Zibek S."/>
            <person name="Sohn K."/>
        </authorList>
    </citation>
    <scope>NUCLEOTIDE SEQUENCE [LARGE SCALE GENOMIC DNA]</scope>
    <source>
        <strain evidence="1 2">IGB-41</strain>
    </source>
</reference>
<proteinExistence type="predicted"/>
<dbReference type="EMBL" id="LAQT01000007">
    <property type="protein sequence ID" value="KPC53169.1"/>
    <property type="molecule type" value="Genomic_DNA"/>
</dbReference>
<dbReference type="AlphaFoldDB" id="A0A0N0XIY3"/>
<dbReference type="Proteomes" id="UP000037939">
    <property type="component" value="Unassembled WGS sequence"/>
</dbReference>
<comment type="caution">
    <text evidence="1">The sequence shown here is derived from an EMBL/GenBank/DDBJ whole genome shotgun (WGS) entry which is preliminary data.</text>
</comment>
<organism evidence="1 2">
    <name type="scientific">Amantichitinum ursilacus</name>
    <dbReference type="NCBI Taxonomy" id="857265"/>
    <lineage>
        <taxon>Bacteria</taxon>
        <taxon>Pseudomonadati</taxon>
        <taxon>Pseudomonadota</taxon>
        <taxon>Betaproteobacteria</taxon>
        <taxon>Neisseriales</taxon>
        <taxon>Chitinibacteraceae</taxon>
        <taxon>Amantichitinum</taxon>
    </lineage>
</organism>
<evidence type="ECO:0000313" key="2">
    <source>
        <dbReference type="Proteomes" id="UP000037939"/>
    </source>
</evidence>